<dbReference type="AlphaFoldDB" id="A0A2J8KVI9"/>
<name>A0A2J8KVI9_PANTR</name>
<comment type="caution">
    <text evidence="2">The sequence shown here is derived from an EMBL/GenBank/DDBJ whole genome shotgun (WGS) entry which is preliminary data.</text>
</comment>
<dbReference type="Proteomes" id="UP000236370">
    <property type="component" value="Unassembled WGS sequence"/>
</dbReference>
<feature type="compositionally biased region" description="Basic and acidic residues" evidence="1">
    <location>
        <begin position="50"/>
        <end position="67"/>
    </location>
</feature>
<proteinExistence type="predicted"/>
<evidence type="ECO:0000256" key="1">
    <source>
        <dbReference type="SAM" id="MobiDB-lite"/>
    </source>
</evidence>
<sequence>MTLRCLEPSGNGGEGTRSQWGTAGSAEEPSPEAARLAKALRELGQTGREPIGRDACGRGRLPKDAARKRGRGGKQRIRWKYVPCFQGTAESTLAGSWVLGNA</sequence>
<reference evidence="2 3" key="1">
    <citation type="submission" date="2017-12" db="EMBL/GenBank/DDBJ databases">
        <title>High-resolution comparative analysis of great ape genomes.</title>
        <authorList>
            <person name="Pollen A."/>
            <person name="Hastie A."/>
            <person name="Hormozdiari F."/>
            <person name="Dougherty M."/>
            <person name="Liu R."/>
            <person name="Chaisson M."/>
            <person name="Hoppe E."/>
            <person name="Hill C."/>
            <person name="Pang A."/>
            <person name="Hillier L."/>
            <person name="Baker C."/>
            <person name="Armstrong J."/>
            <person name="Shendure J."/>
            <person name="Paten B."/>
            <person name="Wilson R."/>
            <person name="Chao H."/>
            <person name="Schneider V."/>
            <person name="Ventura M."/>
            <person name="Kronenberg Z."/>
            <person name="Murali S."/>
            <person name="Gordon D."/>
            <person name="Cantsilieris S."/>
            <person name="Munson K."/>
            <person name="Nelson B."/>
            <person name="Raja A."/>
            <person name="Underwood J."/>
            <person name="Diekhans M."/>
            <person name="Fiddes I."/>
            <person name="Haussler D."/>
            <person name="Eichler E."/>
        </authorList>
    </citation>
    <scope>NUCLEOTIDE SEQUENCE [LARGE SCALE GENOMIC DNA]</scope>
    <source>
        <strain evidence="2">Yerkes chimp pedigree #C0471</strain>
    </source>
</reference>
<evidence type="ECO:0000313" key="2">
    <source>
        <dbReference type="EMBL" id="PNI39022.1"/>
    </source>
</evidence>
<feature type="region of interest" description="Disordered" evidence="1">
    <location>
        <begin position="1"/>
        <end position="72"/>
    </location>
</feature>
<accession>A0A2J8KVI9</accession>
<evidence type="ECO:0000313" key="3">
    <source>
        <dbReference type="Proteomes" id="UP000236370"/>
    </source>
</evidence>
<gene>
    <name evidence="2" type="ORF">CK820_G0035568</name>
</gene>
<dbReference type="EMBL" id="NBAG03000334">
    <property type="protein sequence ID" value="PNI39022.1"/>
    <property type="molecule type" value="Genomic_DNA"/>
</dbReference>
<organism evidence="2 3">
    <name type="scientific">Pan troglodytes</name>
    <name type="common">Chimpanzee</name>
    <dbReference type="NCBI Taxonomy" id="9598"/>
    <lineage>
        <taxon>Eukaryota</taxon>
        <taxon>Metazoa</taxon>
        <taxon>Chordata</taxon>
        <taxon>Craniata</taxon>
        <taxon>Vertebrata</taxon>
        <taxon>Euteleostomi</taxon>
        <taxon>Mammalia</taxon>
        <taxon>Eutheria</taxon>
        <taxon>Euarchontoglires</taxon>
        <taxon>Primates</taxon>
        <taxon>Haplorrhini</taxon>
        <taxon>Catarrhini</taxon>
        <taxon>Hominidae</taxon>
        <taxon>Pan</taxon>
    </lineage>
</organism>
<feature type="compositionally biased region" description="Low complexity" evidence="1">
    <location>
        <begin position="25"/>
        <end position="37"/>
    </location>
</feature>
<protein>
    <submittedName>
        <fullName evidence="2">SOCS2 isoform 7</fullName>
    </submittedName>
</protein>